<protein>
    <submittedName>
        <fullName evidence="1">Uncharacterized protein</fullName>
    </submittedName>
</protein>
<sequence>MFGYLKHLLLRNEIQRQFGFFSDYRVCVMDLLNSSLRDLNRDDTTLISPKGFTEKDQKNPLSGRIAHLIHEDWDKGVNAYQCRDDLLHELQVEQPKPSPSPKIAA</sequence>
<dbReference type="Proteomes" id="UP000280792">
    <property type="component" value="Unassembled WGS sequence"/>
</dbReference>
<reference evidence="1 2" key="2">
    <citation type="submission" date="2018-12" db="EMBL/GenBank/DDBJ databases">
        <title>Simiduia agarivorans gen. nov., sp. nov., a marine, agarolytic bacterium isolated from shallow coastal water from Keelung, Taiwan.</title>
        <authorList>
            <person name="Shieh W.Y."/>
        </authorList>
    </citation>
    <scope>NUCLEOTIDE SEQUENCE [LARGE SCALE GENOMIC DNA]</scope>
    <source>
        <strain evidence="1 2">GTF-13</strain>
    </source>
</reference>
<name>A0A3P3VUA3_9GAMM</name>
<organism evidence="1 2">
    <name type="scientific">Aestuariirhabdus litorea</name>
    <dbReference type="NCBI Taxonomy" id="2528527"/>
    <lineage>
        <taxon>Bacteria</taxon>
        <taxon>Pseudomonadati</taxon>
        <taxon>Pseudomonadota</taxon>
        <taxon>Gammaproteobacteria</taxon>
        <taxon>Oceanospirillales</taxon>
        <taxon>Aestuariirhabdaceae</taxon>
        <taxon>Aestuariirhabdus</taxon>
    </lineage>
</organism>
<dbReference type="EMBL" id="QWEZ01000001">
    <property type="protein sequence ID" value="RRJ85029.1"/>
    <property type="molecule type" value="Genomic_DNA"/>
</dbReference>
<comment type="caution">
    <text evidence="1">The sequence shown here is derived from an EMBL/GenBank/DDBJ whole genome shotgun (WGS) entry which is preliminary data.</text>
</comment>
<keyword evidence="2" id="KW-1185">Reference proteome</keyword>
<proteinExistence type="predicted"/>
<dbReference type="AlphaFoldDB" id="A0A3P3VUA3"/>
<gene>
    <name evidence="1" type="ORF">D0544_08115</name>
</gene>
<dbReference type="RefSeq" id="WP_125015460.1">
    <property type="nucleotide sequence ID" value="NZ_QWEZ01000001.1"/>
</dbReference>
<evidence type="ECO:0000313" key="2">
    <source>
        <dbReference type="Proteomes" id="UP000280792"/>
    </source>
</evidence>
<reference evidence="1 2" key="1">
    <citation type="submission" date="2018-08" db="EMBL/GenBank/DDBJ databases">
        <authorList>
            <person name="Khan S.A."/>
        </authorList>
    </citation>
    <scope>NUCLEOTIDE SEQUENCE [LARGE SCALE GENOMIC DNA]</scope>
    <source>
        <strain evidence="1 2">GTF-13</strain>
    </source>
</reference>
<accession>A0A3P3VUA3</accession>
<evidence type="ECO:0000313" key="1">
    <source>
        <dbReference type="EMBL" id="RRJ85029.1"/>
    </source>
</evidence>